<sequence>MERRKMLNLIGLGGVLTWPGTAQAVENVAPKTTGIRHFATFTQMLKDKKLRSGDLVTTLGYHQVDDGGSAQYKINHFDAVPDTSDLPAGTFQLQNKLVAQLINVKSVNYAVFGARGDGETQDGNAILAAHQYANAHNLPVHNLSGAYRIGGMRNIPVETSVQWGHSVFYIDEKRNTSKPVFHVRSKYEPVTIESGSPAGRSVVENLRPGVQVIPELADYKNHLIHLRDDKDRIAFRAGANYSKSGRPREELVYVSQEGRILGDVAWSFKSTVTITAYPAEDSYLIVEGGTFYLSGESPVDPPSSYTHNGILVTRSRTRINNQWMGIETGRSDDSLIAQSGFYYFSKAYDVQLNDIRLIPREQNRPGEDRDVPHGTYGIGGNGVLEFSMTGVVAEGTGTHWGVLGTNMMKNVTLKDCRINRFDVHFHLWNLTIRDTDIGYRGLTVTGGGRLHIENTSCYQHQFVNFRRDYGAKWDGDIYISNCTLKPPSSRESTVLYFVASDFEYGYPIGMARSITVKDFLVDYSSTPENDASCWLIKTAPFSITSSQERLFFPASVRFQHIRVTGRQKGVRVAYLKNPSGFYVEQKGHYDGDRLHANSHWELDHVDLESPDAGKDPFLQAHIMFDNQDVKNGTGDNHAPYFNMVIRNCRHLIADLSGAPMQLLIEDSTVHYLRMSDGSPAKGQIHFNRCSFVPLNANDQGTSLFELDATLGTTLTNCVIHLPLNSTDLEVDRFSVIPFIEINKSVKYNHVNTRLSNSFMQFLEKHEIQLNEAFKKDLMLHSSR</sequence>
<evidence type="ECO:0000313" key="2">
    <source>
        <dbReference type="Proteomes" id="UP000753961"/>
    </source>
</evidence>
<organism evidence="1 2">
    <name type="scientific">Membranihabitans marinus</name>
    <dbReference type="NCBI Taxonomy" id="1227546"/>
    <lineage>
        <taxon>Bacteria</taxon>
        <taxon>Pseudomonadati</taxon>
        <taxon>Bacteroidota</taxon>
        <taxon>Saprospiria</taxon>
        <taxon>Saprospirales</taxon>
        <taxon>Saprospiraceae</taxon>
        <taxon>Membranihabitans</taxon>
    </lineage>
</organism>
<dbReference type="InterPro" id="IPR012334">
    <property type="entry name" value="Pectin_lyas_fold"/>
</dbReference>
<name>A0A953HLW2_9BACT</name>
<reference evidence="1" key="1">
    <citation type="submission" date="2021-06" db="EMBL/GenBank/DDBJ databases">
        <title>44 bacteria genomes isolated from Dapeng, Shenzhen.</title>
        <authorList>
            <person name="Zheng W."/>
            <person name="Yu S."/>
            <person name="Huang Y."/>
        </authorList>
    </citation>
    <scope>NUCLEOTIDE SEQUENCE</scope>
    <source>
        <strain evidence="1">DP5N28-2</strain>
    </source>
</reference>
<dbReference type="Proteomes" id="UP000753961">
    <property type="component" value="Unassembled WGS sequence"/>
</dbReference>
<dbReference type="EMBL" id="JAHVHU010000002">
    <property type="protein sequence ID" value="MBY5956903.1"/>
    <property type="molecule type" value="Genomic_DNA"/>
</dbReference>
<gene>
    <name evidence="1" type="ORF">KUV50_02070</name>
</gene>
<protein>
    <submittedName>
        <fullName evidence="1">Uncharacterized protein</fullName>
    </submittedName>
</protein>
<evidence type="ECO:0000313" key="1">
    <source>
        <dbReference type="EMBL" id="MBY5956903.1"/>
    </source>
</evidence>
<proteinExistence type="predicted"/>
<dbReference type="AlphaFoldDB" id="A0A953HLW2"/>
<dbReference type="RefSeq" id="WP_222578420.1">
    <property type="nucleotide sequence ID" value="NZ_JAHVHU010000002.1"/>
</dbReference>
<keyword evidence="2" id="KW-1185">Reference proteome</keyword>
<comment type="caution">
    <text evidence="1">The sequence shown here is derived from an EMBL/GenBank/DDBJ whole genome shotgun (WGS) entry which is preliminary data.</text>
</comment>
<accession>A0A953HLW2</accession>
<dbReference type="Gene3D" id="2.160.20.10">
    <property type="entry name" value="Single-stranded right-handed beta-helix, Pectin lyase-like"/>
    <property type="match status" value="1"/>
</dbReference>